<organism evidence="1 2">
    <name type="scientific">Candidatus Scalindua arabica</name>
    <dbReference type="NCBI Taxonomy" id="1127984"/>
    <lineage>
        <taxon>Bacteria</taxon>
        <taxon>Pseudomonadati</taxon>
        <taxon>Planctomycetota</taxon>
        <taxon>Candidatus Brocadiia</taxon>
        <taxon>Candidatus Brocadiales</taxon>
        <taxon>Candidatus Scalinduaceae</taxon>
        <taxon>Candidatus Scalindua</taxon>
    </lineage>
</organism>
<dbReference type="AlphaFoldDB" id="A0A941W144"/>
<evidence type="ECO:0000313" key="1">
    <source>
        <dbReference type="EMBL" id="MBS1257409.1"/>
    </source>
</evidence>
<dbReference type="EMBL" id="JAANXD010000024">
    <property type="protein sequence ID" value="MBS1257409.1"/>
    <property type="molecule type" value="Genomic_DNA"/>
</dbReference>
<dbReference type="Proteomes" id="UP000722750">
    <property type="component" value="Unassembled WGS sequence"/>
</dbReference>
<protein>
    <submittedName>
        <fullName evidence="1">Uncharacterized protein</fullName>
    </submittedName>
</protein>
<evidence type="ECO:0000313" key="2">
    <source>
        <dbReference type="Proteomes" id="UP000722750"/>
    </source>
</evidence>
<proteinExistence type="predicted"/>
<reference evidence="1" key="1">
    <citation type="journal article" date="2021" name="ISME J.">
        <title>Fine-scale metabolic discontinuity in a stratified prokaryote microbiome of a Red Sea deep halocline.</title>
        <authorList>
            <person name="Michoud G."/>
            <person name="Ngugi D.K."/>
            <person name="Barozzi A."/>
            <person name="Merlino G."/>
            <person name="Calleja M.L."/>
            <person name="Delgado-Huertas A."/>
            <person name="Moran X.A.G."/>
            <person name="Daffonchio D."/>
        </authorList>
    </citation>
    <scope>NUCLEOTIDE SEQUENCE</scope>
    <source>
        <strain evidence="1">SuakinDeep_MAG55_1</strain>
    </source>
</reference>
<sequence>MADTAIEKKLKQDIHMKNLVRSEIEILLGDVSRWKDKLVNLKSFKGQRKYTDTIRRYVTEIEKLRAGLNKTNSFILRSLNVSHVKKLFMGSSGLVLFLTRSHEAHKG</sequence>
<name>A0A941W144_9BACT</name>
<gene>
    <name evidence="1" type="ORF">MAG551_00453</name>
</gene>
<comment type="caution">
    <text evidence="1">The sequence shown here is derived from an EMBL/GenBank/DDBJ whole genome shotgun (WGS) entry which is preliminary data.</text>
</comment>
<accession>A0A941W144</accession>